<dbReference type="Gene3D" id="3.40.50.300">
    <property type="entry name" value="P-loop containing nucleotide triphosphate hydrolases"/>
    <property type="match status" value="1"/>
</dbReference>
<keyword evidence="3" id="KW-1185">Reference proteome</keyword>
<organism evidence="2 3">
    <name type="scientific">Clostridium facile</name>
    <dbReference type="NCBI Taxonomy" id="2763035"/>
    <lineage>
        <taxon>Bacteria</taxon>
        <taxon>Bacillati</taxon>
        <taxon>Bacillota</taxon>
        <taxon>Clostridia</taxon>
        <taxon>Eubacteriales</taxon>
        <taxon>Clostridiaceae</taxon>
        <taxon>Clostridium</taxon>
    </lineage>
</organism>
<gene>
    <name evidence="2" type="primary">eutP</name>
    <name evidence="2" type="ORF">H8Z77_00660</name>
</gene>
<dbReference type="PANTHER" id="PTHR40453:SF1">
    <property type="entry name" value="PROTEIN YOEF"/>
    <property type="match status" value="1"/>
</dbReference>
<dbReference type="RefSeq" id="WP_069989462.1">
    <property type="nucleotide sequence ID" value="NZ_JACOQK010000001.1"/>
</dbReference>
<evidence type="ECO:0000313" key="3">
    <source>
        <dbReference type="Proteomes" id="UP000649151"/>
    </source>
</evidence>
<protein>
    <submittedName>
        <fullName evidence="2">EutP/PduV family microcompartment system protein</fullName>
    </submittedName>
</protein>
<dbReference type="PIRSF" id="PIRSF036409">
    <property type="entry name" value="EutP_PduV"/>
    <property type="match status" value="1"/>
</dbReference>
<reference evidence="2 3" key="1">
    <citation type="submission" date="2020-08" db="EMBL/GenBank/DDBJ databases">
        <title>Genome public.</title>
        <authorList>
            <person name="Liu C."/>
            <person name="Sun Q."/>
        </authorList>
    </citation>
    <scope>NUCLEOTIDE SEQUENCE [LARGE SCALE GENOMIC DNA]</scope>
    <source>
        <strain evidence="2 3">NSJ-27</strain>
    </source>
</reference>
<dbReference type="CDD" id="cd00882">
    <property type="entry name" value="Ras_like_GTPase"/>
    <property type="match status" value="1"/>
</dbReference>
<comment type="caution">
    <text evidence="2">The sequence shown here is derived from an EMBL/GenBank/DDBJ whole genome shotgun (WGS) entry which is preliminary data.</text>
</comment>
<proteinExistence type="inferred from homology"/>
<dbReference type="PANTHER" id="PTHR40453">
    <property type="entry name" value="PROTEIN YOEF"/>
    <property type="match status" value="1"/>
</dbReference>
<name>A0ABR7INT1_9CLOT</name>
<evidence type="ECO:0000256" key="1">
    <source>
        <dbReference type="PIRNR" id="PIRNR036409"/>
    </source>
</evidence>
<sequence>MKKMMFVGAVSAGKTTLCQAVHNWELKYKKTQQVEFLNNIIDTPGEYAEFRIDYRVLAITAANADVVVLLQSVSDKRNIYAPGFCSMFNRPCIGVVTKIDLAEDEKELINAEKKLRHAGCTKIFRLSSVTQEGIKEFREFMEQ</sequence>
<dbReference type="NCBIfam" id="TIGR02528">
    <property type="entry name" value="EutP"/>
    <property type="match status" value="1"/>
</dbReference>
<keyword evidence="1" id="KW-0547">Nucleotide-binding</keyword>
<dbReference type="Pfam" id="PF10662">
    <property type="entry name" value="PduV-EutP"/>
    <property type="match status" value="1"/>
</dbReference>
<dbReference type="EMBL" id="JACOQK010000001">
    <property type="protein sequence ID" value="MBC5786537.1"/>
    <property type="molecule type" value="Genomic_DNA"/>
</dbReference>
<dbReference type="SUPFAM" id="SSF52540">
    <property type="entry name" value="P-loop containing nucleoside triphosphate hydrolases"/>
    <property type="match status" value="1"/>
</dbReference>
<dbReference type="InterPro" id="IPR027417">
    <property type="entry name" value="P-loop_NTPase"/>
</dbReference>
<comment type="similarity">
    <text evidence="1">Belongs to the EutP/PduV family.</text>
</comment>
<dbReference type="Proteomes" id="UP000649151">
    <property type="component" value="Unassembled WGS sequence"/>
</dbReference>
<dbReference type="InterPro" id="IPR012381">
    <property type="entry name" value="EutP_PduV"/>
</dbReference>
<accession>A0ABR7INT1</accession>
<evidence type="ECO:0000313" key="2">
    <source>
        <dbReference type="EMBL" id="MBC5786537.1"/>
    </source>
</evidence>